<evidence type="ECO:0000313" key="1">
    <source>
        <dbReference type="EMBL" id="PWK86376.1"/>
    </source>
</evidence>
<keyword evidence="4" id="KW-1185">Reference proteome</keyword>
<reference evidence="1 3" key="1">
    <citation type="submission" date="2018-05" db="EMBL/GenBank/DDBJ databases">
        <title>Genomic Encyclopedia of Type Strains, Phase IV (KMG-IV): sequencing the most valuable type-strain genomes for metagenomic binning, comparative biology and taxonomic classification.</title>
        <authorList>
            <person name="Goeker M."/>
        </authorList>
    </citation>
    <scope>NUCLEOTIDE SEQUENCE [LARGE SCALE GENOMIC DNA]</scope>
    <source>
        <strain evidence="2 4">DSM 45479</strain>
        <strain evidence="1 3">DSM 45480</strain>
    </source>
</reference>
<evidence type="ECO:0000313" key="4">
    <source>
        <dbReference type="Proteomes" id="UP000248714"/>
    </source>
</evidence>
<dbReference type="AlphaFoldDB" id="A0A316I0A0"/>
<gene>
    <name evidence="2" type="ORF">C8D87_11356</name>
    <name evidence="1" type="ORF">C8D88_105419</name>
</gene>
<dbReference type="OrthoDB" id="3690349at2"/>
<dbReference type="RefSeq" id="WP_109637745.1">
    <property type="nucleotide sequence ID" value="NZ_QGHB01000005.1"/>
</dbReference>
<dbReference type="EMBL" id="QLTT01000013">
    <property type="protein sequence ID" value="RAS59756.1"/>
    <property type="molecule type" value="Genomic_DNA"/>
</dbReference>
<comment type="caution">
    <text evidence="1">The sequence shown here is derived from an EMBL/GenBank/DDBJ whole genome shotgun (WGS) entry which is preliminary data.</text>
</comment>
<evidence type="ECO:0000313" key="2">
    <source>
        <dbReference type="EMBL" id="RAS59756.1"/>
    </source>
</evidence>
<protein>
    <submittedName>
        <fullName evidence="1">Uncharacterized protein</fullName>
    </submittedName>
</protein>
<sequence>MTSSHDAIASTTVRLNALILRGFKFLYPRNHRGELAAVVGVRAHGNVIDIVRLHDENNAIATRMFADEINALVPRRYSWQRTGPACRVIEELLELPDDRIA</sequence>
<name>A0A316I0A0_9PSEU</name>
<evidence type="ECO:0000313" key="3">
    <source>
        <dbReference type="Proteomes" id="UP000246005"/>
    </source>
</evidence>
<accession>A0A316I0A0</accession>
<organism evidence="1 3">
    <name type="scientific">Lentzea atacamensis</name>
    <dbReference type="NCBI Taxonomy" id="531938"/>
    <lineage>
        <taxon>Bacteria</taxon>
        <taxon>Bacillati</taxon>
        <taxon>Actinomycetota</taxon>
        <taxon>Actinomycetes</taxon>
        <taxon>Pseudonocardiales</taxon>
        <taxon>Pseudonocardiaceae</taxon>
        <taxon>Lentzea</taxon>
    </lineage>
</organism>
<dbReference type="EMBL" id="QGHB01000005">
    <property type="protein sequence ID" value="PWK86376.1"/>
    <property type="molecule type" value="Genomic_DNA"/>
</dbReference>
<dbReference type="Proteomes" id="UP000248714">
    <property type="component" value="Unassembled WGS sequence"/>
</dbReference>
<proteinExistence type="predicted"/>
<dbReference type="Proteomes" id="UP000246005">
    <property type="component" value="Unassembled WGS sequence"/>
</dbReference>